<feature type="region of interest" description="Disordered" evidence="1">
    <location>
        <begin position="1"/>
        <end position="81"/>
    </location>
</feature>
<gene>
    <name evidence="2" type="ORF">DSM5745_00745</name>
</gene>
<feature type="compositionally biased region" description="Polar residues" evidence="1">
    <location>
        <begin position="122"/>
        <end position="133"/>
    </location>
</feature>
<dbReference type="AlphaFoldDB" id="A0A3D8T4E5"/>
<name>A0A3D8T4E5_9EURO</name>
<evidence type="ECO:0000313" key="2">
    <source>
        <dbReference type="EMBL" id="RDW93423.1"/>
    </source>
</evidence>
<feature type="region of interest" description="Disordered" evidence="1">
    <location>
        <begin position="111"/>
        <end position="142"/>
    </location>
</feature>
<keyword evidence="3" id="KW-1185">Reference proteome</keyword>
<organism evidence="2 3">
    <name type="scientific">Aspergillus mulundensis</name>
    <dbReference type="NCBI Taxonomy" id="1810919"/>
    <lineage>
        <taxon>Eukaryota</taxon>
        <taxon>Fungi</taxon>
        <taxon>Dikarya</taxon>
        <taxon>Ascomycota</taxon>
        <taxon>Pezizomycotina</taxon>
        <taxon>Eurotiomycetes</taxon>
        <taxon>Eurotiomycetidae</taxon>
        <taxon>Eurotiales</taxon>
        <taxon>Aspergillaceae</taxon>
        <taxon>Aspergillus</taxon>
        <taxon>Aspergillus subgen. Nidulantes</taxon>
    </lineage>
</organism>
<accession>A0A3D8T4E5</accession>
<protein>
    <submittedName>
        <fullName evidence="2">Uncharacterized protein</fullName>
    </submittedName>
</protein>
<dbReference type="EMBL" id="PVWQ01000001">
    <property type="protein sequence ID" value="RDW93423.1"/>
    <property type="molecule type" value="Genomic_DNA"/>
</dbReference>
<feature type="compositionally biased region" description="Acidic residues" evidence="1">
    <location>
        <begin position="53"/>
        <end position="72"/>
    </location>
</feature>
<dbReference type="Proteomes" id="UP000256690">
    <property type="component" value="Unassembled WGS sequence"/>
</dbReference>
<dbReference type="GeneID" id="38111115"/>
<evidence type="ECO:0000256" key="1">
    <source>
        <dbReference type="SAM" id="MobiDB-lite"/>
    </source>
</evidence>
<proteinExistence type="predicted"/>
<evidence type="ECO:0000313" key="3">
    <source>
        <dbReference type="Proteomes" id="UP000256690"/>
    </source>
</evidence>
<comment type="caution">
    <text evidence="2">The sequence shown here is derived from an EMBL/GenBank/DDBJ whole genome shotgun (WGS) entry which is preliminary data.</text>
</comment>
<sequence length="142" mass="15512">MKTKAAAKSESRPVATQDSDSSDGGREGSNQESSEYDDQIDGASGGKIKSDDEKDDTYEESSESDDDSDIPFEEPRTRKIAAERCKDSDTITAAKTQCSTCSGLHARWHDRRSYQPSKRRVYTNSNIGEPSSTDGDRDASSS</sequence>
<dbReference type="RefSeq" id="XP_026608606.1">
    <property type="nucleotide sequence ID" value="XM_026742761.1"/>
</dbReference>
<reference evidence="2 3" key="1">
    <citation type="journal article" date="2018" name="IMA Fungus">
        <title>IMA Genome-F 9: Draft genome sequence of Annulohypoxylon stygium, Aspergillus mulundensis, Berkeleyomyces basicola (syn. Thielaviopsis basicola), Ceratocystis smalleyi, two Cercospora beticola strains, Coleophoma cylindrospora, Fusarium fracticaudum, Phialophora cf. hyalina, and Morchella septimelata.</title>
        <authorList>
            <person name="Wingfield B.D."/>
            <person name="Bills G.F."/>
            <person name="Dong Y."/>
            <person name="Huang W."/>
            <person name="Nel W.J."/>
            <person name="Swalarsk-Parry B.S."/>
            <person name="Vaghefi N."/>
            <person name="Wilken P.M."/>
            <person name="An Z."/>
            <person name="de Beer Z.W."/>
            <person name="De Vos L."/>
            <person name="Chen L."/>
            <person name="Duong T.A."/>
            <person name="Gao Y."/>
            <person name="Hammerbacher A."/>
            <person name="Kikkert J.R."/>
            <person name="Li Y."/>
            <person name="Li H."/>
            <person name="Li K."/>
            <person name="Li Q."/>
            <person name="Liu X."/>
            <person name="Ma X."/>
            <person name="Naidoo K."/>
            <person name="Pethybridge S.J."/>
            <person name="Sun J."/>
            <person name="Steenkamp E.T."/>
            <person name="van der Nest M.A."/>
            <person name="van Wyk S."/>
            <person name="Wingfield M.J."/>
            <person name="Xiong C."/>
            <person name="Yue Q."/>
            <person name="Zhang X."/>
        </authorList>
    </citation>
    <scope>NUCLEOTIDE SEQUENCE [LARGE SCALE GENOMIC DNA]</scope>
    <source>
        <strain evidence="2 3">DSM 5745</strain>
    </source>
</reference>